<dbReference type="Gene3D" id="2.60.120.290">
    <property type="entry name" value="Spermadhesin, CUB domain"/>
    <property type="match status" value="1"/>
</dbReference>
<feature type="domain" description="CUB" evidence="6">
    <location>
        <begin position="35"/>
        <end position="156"/>
    </location>
</feature>
<dbReference type="PROSITE" id="PS01180">
    <property type="entry name" value="CUB"/>
    <property type="match status" value="1"/>
</dbReference>
<dbReference type="PANTHER" id="PTHR24652">
    <property type="entry name" value="LOW-DENSITY LIPOPROTEIN RECEPTOR CLASS A DOMAIN-CONTAINING PROTEIN 2"/>
    <property type="match status" value="1"/>
</dbReference>
<feature type="transmembrane region" description="Helical" evidence="4">
    <location>
        <begin position="219"/>
        <end position="238"/>
    </location>
</feature>
<keyword evidence="4" id="KW-1133">Transmembrane helix</keyword>
<dbReference type="InterPro" id="IPR000859">
    <property type="entry name" value="CUB_dom"/>
</dbReference>
<dbReference type="Pfam" id="PF00431">
    <property type="entry name" value="CUB"/>
    <property type="match status" value="1"/>
</dbReference>
<proteinExistence type="predicted"/>
<dbReference type="InterPro" id="IPR042333">
    <property type="entry name" value="LRAD2/Mig-13-like"/>
</dbReference>
<dbReference type="SUPFAM" id="SSF49854">
    <property type="entry name" value="Spermadhesin, CUB domain"/>
    <property type="match status" value="1"/>
</dbReference>
<evidence type="ECO:0000256" key="2">
    <source>
        <dbReference type="PROSITE-ProRule" id="PRU00059"/>
    </source>
</evidence>
<dbReference type="RefSeq" id="XP_002742306.1">
    <property type="nucleotide sequence ID" value="XM_002742260.1"/>
</dbReference>
<gene>
    <name evidence="8" type="primary">LOC100373498</name>
</gene>
<evidence type="ECO:0000313" key="8">
    <source>
        <dbReference type="RefSeq" id="XP_002742306.1"/>
    </source>
</evidence>
<evidence type="ECO:0000256" key="5">
    <source>
        <dbReference type="SAM" id="SignalP"/>
    </source>
</evidence>
<feature type="region of interest" description="Disordered" evidence="3">
    <location>
        <begin position="322"/>
        <end position="358"/>
    </location>
</feature>
<keyword evidence="4" id="KW-0472">Membrane</keyword>
<sequence>MYELAFRWIVYLFIVDLASAATSNSIEQDLFVNKCGRTKTDYGMLLDSHGKAGEYDFFNRSLICSYTFRASVPYTNVQVEFHWFDVGVRYMDTGSCTTAFMNIYDGMSSSDALLKGPLCGSDRPSLTMTTGDSVTIEVEIDGNSTVLDFRAVLTAYRGETVLGICPSATDDFHCETSKLCISTQMTCLSPNISSCGNQDYSDQSKNDPLSCPYDYVDLIPLWIALAIVAATLPFLMYWCCWRPGYVQWVCCVCRHKSLGGPCELCTRKSRNCLRGLFAGCRGCACCGPRYIADAGDGEGGYRKLSSRKGVYISNYRHNNSQYGYSNSSTPLPLQGTRSPDSGKGSTVDSKNEVRTVHA</sequence>
<keyword evidence="5" id="KW-0732">Signal</keyword>
<dbReference type="PANTHER" id="PTHR24652:SF67">
    <property type="entry name" value="LOW-DENSITY LIPOPROTEIN RECEPTOR CLASS A DOMAIN-CONTAINING PROTEIN 2"/>
    <property type="match status" value="1"/>
</dbReference>
<evidence type="ECO:0000256" key="1">
    <source>
        <dbReference type="ARBA" id="ARBA00023157"/>
    </source>
</evidence>
<feature type="compositionally biased region" description="Polar residues" evidence="3">
    <location>
        <begin position="322"/>
        <end position="348"/>
    </location>
</feature>
<keyword evidence="4" id="KW-0812">Transmembrane</keyword>
<accession>A0ABM0H1S6</accession>
<reference evidence="8" key="1">
    <citation type="submission" date="2025-08" db="UniProtKB">
        <authorList>
            <consortium name="RefSeq"/>
        </authorList>
    </citation>
    <scope>IDENTIFICATION</scope>
    <source>
        <tissue evidence="8">Testes</tissue>
    </source>
</reference>
<dbReference type="SMART" id="SM00042">
    <property type="entry name" value="CUB"/>
    <property type="match status" value="1"/>
</dbReference>
<keyword evidence="7" id="KW-1185">Reference proteome</keyword>
<evidence type="ECO:0000259" key="6">
    <source>
        <dbReference type="PROSITE" id="PS01180"/>
    </source>
</evidence>
<name>A0ABM0H1S6_SACKO</name>
<dbReference type="GeneID" id="100373498"/>
<protein>
    <submittedName>
        <fullName evidence="8">Uncharacterized protein LOC100373498</fullName>
    </submittedName>
</protein>
<comment type="caution">
    <text evidence="2">Lacks conserved residue(s) required for the propagation of feature annotation.</text>
</comment>
<keyword evidence="1" id="KW-1015">Disulfide bond</keyword>
<evidence type="ECO:0000256" key="3">
    <source>
        <dbReference type="SAM" id="MobiDB-lite"/>
    </source>
</evidence>
<feature type="compositionally biased region" description="Basic and acidic residues" evidence="3">
    <location>
        <begin position="349"/>
        <end position="358"/>
    </location>
</feature>
<feature type="signal peptide" evidence="5">
    <location>
        <begin position="1"/>
        <end position="20"/>
    </location>
</feature>
<evidence type="ECO:0000256" key="4">
    <source>
        <dbReference type="SAM" id="Phobius"/>
    </source>
</evidence>
<dbReference type="Proteomes" id="UP000694865">
    <property type="component" value="Unplaced"/>
</dbReference>
<dbReference type="InterPro" id="IPR035914">
    <property type="entry name" value="Sperma_CUB_dom_sf"/>
</dbReference>
<organism evidence="7 8">
    <name type="scientific">Saccoglossus kowalevskii</name>
    <name type="common">Acorn worm</name>
    <dbReference type="NCBI Taxonomy" id="10224"/>
    <lineage>
        <taxon>Eukaryota</taxon>
        <taxon>Metazoa</taxon>
        <taxon>Hemichordata</taxon>
        <taxon>Enteropneusta</taxon>
        <taxon>Harrimaniidae</taxon>
        <taxon>Saccoglossus</taxon>
    </lineage>
</organism>
<feature type="chain" id="PRO_5047355580" evidence="5">
    <location>
        <begin position="21"/>
        <end position="358"/>
    </location>
</feature>
<evidence type="ECO:0000313" key="7">
    <source>
        <dbReference type="Proteomes" id="UP000694865"/>
    </source>
</evidence>